<evidence type="ECO:0000313" key="2">
    <source>
        <dbReference type="Ensembl" id="ENSSSCP00070040056.1"/>
    </source>
</evidence>
<accession>A0A4X1VAI0</accession>
<dbReference type="Proteomes" id="UP000314985">
    <property type="component" value="Chromosome 14"/>
</dbReference>
<name>A0A4X1VAI0_PIG</name>
<dbReference type="Ensembl" id="ENSSSCT00070047462.1">
    <property type="protein sequence ID" value="ENSSSCP00070040056.1"/>
    <property type="gene ID" value="ENSSSCG00070023789.1"/>
</dbReference>
<dbReference type="AlphaFoldDB" id="A0A4X1VAI0"/>
<reference evidence="2 3" key="1">
    <citation type="submission" date="2017-08" db="EMBL/GenBank/DDBJ databases">
        <title>USMARCv1.0.</title>
        <authorList>
            <person name="Hannum G.I."/>
            <person name="Koren S."/>
            <person name="Schroeder S.G."/>
            <person name="Chin S.C."/>
            <person name="Nonneman D.J."/>
            <person name="Becker S.A."/>
            <person name="Rosen B.D."/>
            <person name="Bickhart D.M."/>
            <person name="Putnam N.H."/>
            <person name="Green R.E."/>
            <person name="Tuggle C.K."/>
            <person name="Liu H."/>
            <person name="Rohrer G.A."/>
            <person name="Warr A."/>
            <person name="Hall R."/>
            <person name="Kim K."/>
            <person name="Hume D.A."/>
            <person name="Talbot R."/>
            <person name="Chow W."/>
            <person name="Howe K."/>
            <person name="Schwartz A.S."/>
            <person name="Watson M."/>
            <person name="Archibald A.L."/>
            <person name="Phillippy A.M."/>
            <person name="Smith T.P.L."/>
        </authorList>
    </citation>
    <scope>NUCLEOTIDE SEQUENCE [LARGE SCALE GENOMIC DNA]</scope>
</reference>
<evidence type="ECO:0000256" key="1">
    <source>
        <dbReference type="SAM" id="MobiDB-lite"/>
    </source>
</evidence>
<organism evidence="2 3">
    <name type="scientific">Sus scrofa</name>
    <name type="common">Pig</name>
    <dbReference type="NCBI Taxonomy" id="9823"/>
    <lineage>
        <taxon>Eukaryota</taxon>
        <taxon>Metazoa</taxon>
        <taxon>Chordata</taxon>
        <taxon>Craniata</taxon>
        <taxon>Vertebrata</taxon>
        <taxon>Euteleostomi</taxon>
        <taxon>Mammalia</taxon>
        <taxon>Eutheria</taxon>
        <taxon>Laurasiatheria</taxon>
        <taxon>Artiodactyla</taxon>
        <taxon>Suina</taxon>
        <taxon>Suidae</taxon>
        <taxon>Sus</taxon>
    </lineage>
</organism>
<feature type="compositionally biased region" description="Basic residues" evidence="1">
    <location>
        <begin position="1"/>
        <end position="10"/>
    </location>
</feature>
<evidence type="ECO:0000313" key="3">
    <source>
        <dbReference type="Proteomes" id="UP000314985"/>
    </source>
</evidence>
<protein>
    <submittedName>
        <fullName evidence="2">Uncharacterized protein</fullName>
    </submittedName>
</protein>
<feature type="region of interest" description="Disordered" evidence="1">
    <location>
        <begin position="65"/>
        <end position="121"/>
    </location>
</feature>
<feature type="region of interest" description="Disordered" evidence="1">
    <location>
        <begin position="1"/>
        <end position="28"/>
    </location>
</feature>
<reference evidence="2" key="2">
    <citation type="submission" date="2025-08" db="UniProtKB">
        <authorList>
            <consortium name="Ensembl"/>
        </authorList>
    </citation>
    <scope>IDENTIFICATION</scope>
</reference>
<proteinExistence type="predicted"/>
<sequence length="139" mass="15390">MRAVPRRLGHRSSAATLEPPATPPHLRGLRATVPHLHHHHHHDGGSVYPNIHPSIHFHLFRPGGPHVQGNTPRRGHPTCARAPPPLPLHSRAGRTDAQSEGTRESGGNVPQHFGKRRGHGRERPVLPQGWWVCLTRGLF</sequence>